<feature type="chain" id="PRO_5044796025" evidence="3">
    <location>
        <begin position="23"/>
        <end position="317"/>
    </location>
</feature>
<comment type="caution">
    <text evidence="4">The sequence shown here is derived from an EMBL/GenBank/DDBJ whole genome shotgun (WGS) entry which is preliminary data.</text>
</comment>
<dbReference type="InterPro" id="IPR036514">
    <property type="entry name" value="SGNH_hydro_sf"/>
</dbReference>
<keyword evidence="3" id="KW-0732">Signal</keyword>
<dbReference type="Gene3D" id="3.40.50.1110">
    <property type="entry name" value="SGNH hydrolase"/>
    <property type="match status" value="1"/>
</dbReference>
<dbReference type="InterPro" id="IPR001087">
    <property type="entry name" value="GDSL"/>
</dbReference>
<feature type="signal peptide" evidence="3">
    <location>
        <begin position="1"/>
        <end position="22"/>
    </location>
</feature>
<dbReference type="PANTHER" id="PTHR22835">
    <property type="entry name" value="ZINC FINGER FYVE DOMAIN CONTAINING PROTEIN"/>
    <property type="match status" value="1"/>
</dbReference>
<keyword evidence="2" id="KW-0325">Glycoprotein</keyword>
<sequence>MCSSVRLPSLCLVLMQLLGALAATGDPTGCELLITAPYSETFFRHPFSRFCGGHLIIKFIDFIETNFRPGANFVTSGSSIQPGAYSLFHLATVRSIGIQISQFVRLKPCISDIYNPLNQSTFSYRLPRPQDFSKAFYTLIQDRMILRMYFKNTSMEQVIASIPDILSQISQAVHQLYEEVARVFWVHDTGPVVCHFNKQLKDRILQLREQLLEAVTRVDVYSAKYSLIRELKDRGFVDLSSFCHGSYYGYHINCGKQAIVNGTVYGNPCEYPSKRISWDGFHYTEAANKWVASRILSGSFSYPAVSIRRSCHASENP</sequence>
<keyword evidence="5" id="KW-1185">Reference proteome</keyword>
<evidence type="ECO:0000256" key="1">
    <source>
        <dbReference type="ARBA" id="ARBA00008668"/>
    </source>
</evidence>
<dbReference type="AlphaFoldDB" id="A0ABD3JAS1"/>
<gene>
    <name evidence="4" type="ORF">ACJRO7_035334</name>
</gene>
<name>A0ABD3JAS1_EUCGL</name>
<dbReference type="Pfam" id="PF00657">
    <property type="entry name" value="Lipase_GDSL"/>
    <property type="match status" value="1"/>
</dbReference>
<accession>A0ABD3JAS1</accession>
<evidence type="ECO:0000313" key="4">
    <source>
        <dbReference type="EMBL" id="KAL3723141.1"/>
    </source>
</evidence>
<protein>
    <submittedName>
        <fullName evidence="4">Uncharacterized protein</fullName>
    </submittedName>
</protein>
<reference evidence="4 5" key="1">
    <citation type="submission" date="2024-11" db="EMBL/GenBank/DDBJ databases">
        <title>Chromosome-level genome assembly of Eucalyptus globulus Labill. provides insights into its genome evolution.</title>
        <authorList>
            <person name="Li X."/>
        </authorList>
    </citation>
    <scope>NUCLEOTIDE SEQUENCE [LARGE SCALE GENOMIC DNA]</scope>
    <source>
        <strain evidence="4">CL2024</strain>
        <tissue evidence="4">Fresh tender leaves</tissue>
    </source>
</reference>
<organism evidence="4 5">
    <name type="scientific">Eucalyptus globulus</name>
    <name type="common">Tasmanian blue gum</name>
    <dbReference type="NCBI Taxonomy" id="34317"/>
    <lineage>
        <taxon>Eukaryota</taxon>
        <taxon>Viridiplantae</taxon>
        <taxon>Streptophyta</taxon>
        <taxon>Embryophyta</taxon>
        <taxon>Tracheophyta</taxon>
        <taxon>Spermatophyta</taxon>
        <taxon>Magnoliopsida</taxon>
        <taxon>eudicotyledons</taxon>
        <taxon>Gunneridae</taxon>
        <taxon>Pentapetalae</taxon>
        <taxon>rosids</taxon>
        <taxon>malvids</taxon>
        <taxon>Myrtales</taxon>
        <taxon>Myrtaceae</taxon>
        <taxon>Myrtoideae</taxon>
        <taxon>Eucalypteae</taxon>
        <taxon>Eucalyptus</taxon>
    </lineage>
</organism>
<evidence type="ECO:0000313" key="5">
    <source>
        <dbReference type="Proteomes" id="UP001634007"/>
    </source>
</evidence>
<evidence type="ECO:0000256" key="3">
    <source>
        <dbReference type="SAM" id="SignalP"/>
    </source>
</evidence>
<proteinExistence type="inferred from homology"/>
<dbReference type="Proteomes" id="UP001634007">
    <property type="component" value="Unassembled WGS sequence"/>
</dbReference>
<dbReference type="PANTHER" id="PTHR22835:SF555">
    <property type="entry name" value="GDSL-LIKE LIPASE_ACYLHYDROLASE"/>
    <property type="match status" value="1"/>
</dbReference>
<dbReference type="EMBL" id="JBJKBG010000009">
    <property type="protein sequence ID" value="KAL3723141.1"/>
    <property type="molecule type" value="Genomic_DNA"/>
</dbReference>
<evidence type="ECO:0000256" key="2">
    <source>
        <dbReference type="ARBA" id="ARBA00023180"/>
    </source>
</evidence>
<comment type="similarity">
    <text evidence="1">Belongs to the 'GDSL' lipolytic enzyme family.</text>
</comment>